<sequence length="256" mass="28260">MDHETPSLEVPRQIMKVAFAQQCPLESDDITIKKSIGREDAKFLDPFILLDEFTVSSPAGFPDHPHKGFEAITYMLEGAFATQDFNGHKSILKAGDVQKRLEPRSMEVESRDVARVEKGDFNVAVIVGESHGVRSAVDTVTPIMFLDFTLKPGAQVRQGVPRSWNAFAYVLEGEGVFGHPGAPPATEFQAVLLGDGDGVEVWNHSSEKSLRFLLIGGLPVGEPVVHRGPFVMNTEAEVEEAIQDFRNNRNGFQRRS</sequence>
<gene>
    <name evidence="5" type="ORF">ZIOFF_045421</name>
</gene>
<dbReference type="InterPro" id="IPR003829">
    <property type="entry name" value="Pirin_N_dom"/>
</dbReference>
<name>A0A8J5FZ32_ZINOF</name>
<comment type="similarity">
    <text evidence="1 2">Belongs to the pirin family.</text>
</comment>
<dbReference type="Proteomes" id="UP000734854">
    <property type="component" value="Unassembled WGS sequence"/>
</dbReference>
<feature type="domain" description="Pirin N-terminal" evidence="3">
    <location>
        <begin position="33"/>
        <end position="98"/>
    </location>
</feature>
<dbReference type="Pfam" id="PF02678">
    <property type="entry name" value="Pirin"/>
    <property type="match status" value="1"/>
</dbReference>
<dbReference type="CDD" id="cd02247">
    <property type="entry name" value="cupin_pirin_C"/>
    <property type="match status" value="1"/>
</dbReference>
<evidence type="ECO:0000256" key="2">
    <source>
        <dbReference type="RuleBase" id="RU003457"/>
    </source>
</evidence>
<keyword evidence="6" id="KW-1185">Reference proteome</keyword>
<dbReference type="InterPro" id="IPR008778">
    <property type="entry name" value="Pirin_C_dom"/>
</dbReference>
<dbReference type="PIRSF" id="PIRSF006232">
    <property type="entry name" value="Pirin"/>
    <property type="match status" value="1"/>
</dbReference>
<comment type="caution">
    <text evidence="5">The sequence shown here is derived from an EMBL/GenBank/DDBJ whole genome shotgun (WGS) entry which is preliminary data.</text>
</comment>
<dbReference type="SUPFAM" id="SSF51182">
    <property type="entry name" value="RmlC-like cupins"/>
    <property type="match status" value="1"/>
</dbReference>
<dbReference type="EMBL" id="JACMSC010000012">
    <property type="protein sequence ID" value="KAG6497520.1"/>
    <property type="molecule type" value="Genomic_DNA"/>
</dbReference>
<feature type="domain" description="Pirin C-terminal" evidence="4">
    <location>
        <begin position="146"/>
        <end position="251"/>
    </location>
</feature>
<proteinExistence type="inferred from homology"/>
<dbReference type="PANTHER" id="PTHR13903:SF8">
    <property type="entry name" value="PIRIN"/>
    <property type="match status" value="1"/>
</dbReference>
<evidence type="ECO:0000256" key="1">
    <source>
        <dbReference type="ARBA" id="ARBA00008416"/>
    </source>
</evidence>
<evidence type="ECO:0000313" key="6">
    <source>
        <dbReference type="Proteomes" id="UP000734854"/>
    </source>
</evidence>
<reference evidence="5 6" key="1">
    <citation type="submission" date="2020-08" db="EMBL/GenBank/DDBJ databases">
        <title>Plant Genome Project.</title>
        <authorList>
            <person name="Zhang R.-G."/>
        </authorList>
    </citation>
    <scope>NUCLEOTIDE SEQUENCE [LARGE SCALE GENOMIC DNA]</scope>
    <source>
        <tissue evidence="5">Rhizome</tissue>
    </source>
</reference>
<dbReference type="AlphaFoldDB" id="A0A8J5FZ32"/>
<dbReference type="Pfam" id="PF05726">
    <property type="entry name" value="Pirin_C"/>
    <property type="match status" value="1"/>
</dbReference>
<dbReference type="PANTHER" id="PTHR13903">
    <property type="entry name" value="PIRIN-RELATED"/>
    <property type="match status" value="1"/>
</dbReference>
<evidence type="ECO:0000259" key="3">
    <source>
        <dbReference type="Pfam" id="PF02678"/>
    </source>
</evidence>
<accession>A0A8J5FZ32</accession>
<dbReference type="Gene3D" id="2.60.120.10">
    <property type="entry name" value="Jelly Rolls"/>
    <property type="match status" value="3"/>
</dbReference>
<dbReference type="InterPro" id="IPR014710">
    <property type="entry name" value="RmlC-like_jellyroll"/>
</dbReference>
<organism evidence="5 6">
    <name type="scientific">Zingiber officinale</name>
    <name type="common">Ginger</name>
    <name type="synonym">Amomum zingiber</name>
    <dbReference type="NCBI Taxonomy" id="94328"/>
    <lineage>
        <taxon>Eukaryota</taxon>
        <taxon>Viridiplantae</taxon>
        <taxon>Streptophyta</taxon>
        <taxon>Embryophyta</taxon>
        <taxon>Tracheophyta</taxon>
        <taxon>Spermatophyta</taxon>
        <taxon>Magnoliopsida</taxon>
        <taxon>Liliopsida</taxon>
        <taxon>Zingiberales</taxon>
        <taxon>Zingiberaceae</taxon>
        <taxon>Zingiber</taxon>
    </lineage>
</organism>
<dbReference type="InterPro" id="IPR012093">
    <property type="entry name" value="Pirin"/>
</dbReference>
<protein>
    <recommendedName>
        <fullName evidence="7">Pirin</fullName>
    </recommendedName>
</protein>
<dbReference type="InterPro" id="IPR011051">
    <property type="entry name" value="RmlC_Cupin_sf"/>
</dbReference>
<evidence type="ECO:0000259" key="4">
    <source>
        <dbReference type="Pfam" id="PF05726"/>
    </source>
</evidence>
<evidence type="ECO:0000313" key="5">
    <source>
        <dbReference type="EMBL" id="KAG6497520.1"/>
    </source>
</evidence>
<evidence type="ECO:0008006" key="7">
    <source>
        <dbReference type="Google" id="ProtNLM"/>
    </source>
</evidence>